<accession>D6WKG0</accession>
<dbReference type="PhylomeDB" id="D6WKG0"/>
<comment type="subcellular location">
    <subcellularLocation>
        <location evidence="1">Cytoplasm</location>
        <location evidence="1">Cytoskeleton</location>
        <location evidence="1">Spindle</location>
    </subcellularLocation>
</comment>
<dbReference type="Pfam" id="PF23762">
    <property type="entry name" value="SHCBP_N"/>
    <property type="match status" value="1"/>
</dbReference>
<dbReference type="InterPro" id="IPR045140">
    <property type="entry name" value="SHCBP1-like"/>
</dbReference>
<dbReference type="SUPFAM" id="SSF51126">
    <property type="entry name" value="Pectin lyase-like"/>
    <property type="match status" value="1"/>
</dbReference>
<dbReference type="eggNOG" id="ENOG502QUQ2">
    <property type="taxonomic scope" value="Eukaryota"/>
</dbReference>
<dbReference type="EMBL" id="KQ971342">
    <property type="protein sequence ID" value="EFA03585.1"/>
    <property type="molecule type" value="Genomic_DNA"/>
</dbReference>
<keyword evidence="4" id="KW-0175">Coiled coil</keyword>
<evidence type="ECO:0000259" key="6">
    <source>
        <dbReference type="Pfam" id="PF23762"/>
    </source>
</evidence>
<evidence type="ECO:0000256" key="1">
    <source>
        <dbReference type="ARBA" id="ARBA00004186"/>
    </source>
</evidence>
<dbReference type="HOGENOM" id="CLU_022717_1_0_1"/>
<dbReference type="PANTHER" id="PTHR14695:SF4">
    <property type="entry name" value="PROTEIN NESSUN DORMA"/>
    <property type="match status" value="1"/>
</dbReference>
<sequence length="568" mass="63756">MDQVITFDKSLQQRLQEYNEVLGGYEVLPASAIANEWGFYLDLTLDPNGWQAVWKIQRKTCEALNIAFPTVVLVFVLDVSFKEMTALVKVLAVQDDIHIPEKHWVPLIQLWPTKAQDKSVAINLHSTANVLDMLRFFYHNLVMPWDFEEDDEGDWKSKHLEPRLRLYYDLKNGVIPRVTAERLHSLMSEAKRLEQKREQLESELDDLESCDGDNAAVNDPTVEQLSELHIRLMEIKGEMDILENPMLRKVVIKKQKEMVPAHDDTKQNIWVIQAENTLDDSIEFLQKIKASYPTEIVRFSPQLSSTLDYANPNDVFIVKEGKHMITVTGALEHGGLLKGVSATENTILSSKTEDVMLDFRGGNVVIENMTIDASSPQCGIIVRGGQLTLINCRIYGDGKSSTHQGILILNGANLQTINCEISHFSTAIVGNSGSNVTMESTEIHNCNLGLKIYDNCCVKATKVAIQNCKEYGICVETENNIDDSHQKVGDFDTLNIIPQLQMEFISGDNNAKGDAVINQKSKLKPIENLFENPDSDPTICVDSDEEMDTLQTTVIENNCDGRSSPATI</sequence>
<evidence type="ECO:0000259" key="5">
    <source>
        <dbReference type="Pfam" id="PF13229"/>
    </source>
</evidence>
<dbReference type="AlphaFoldDB" id="D6WKG0"/>
<proteinExistence type="predicted"/>
<dbReference type="KEGG" id="tca:661545"/>
<evidence type="ECO:0000313" key="8">
    <source>
        <dbReference type="Proteomes" id="UP000007266"/>
    </source>
</evidence>
<dbReference type="Gene3D" id="2.160.20.10">
    <property type="entry name" value="Single-stranded right-handed beta-helix, Pectin lyase-like"/>
    <property type="match status" value="1"/>
</dbReference>
<dbReference type="InterPro" id="IPR011050">
    <property type="entry name" value="Pectin_lyase_fold/virulence"/>
</dbReference>
<evidence type="ECO:0000256" key="4">
    <source>
        <dbReference type="SAM" id="Coils"/>
    </source>
</evidence>
<dbReference type="STRING" id="7070.D6WKG0"/>
<keyword evidence="2" id="KW-0963">Cytoplasm</keyword>
<dbReference type="InterPro" id="IPR012334">
    <property type="entry name" value="Pectin_lyas_fold"/>
</dbReference>
<protein>
    <submittedName>
        <fullName evidence="7">SHC SH2 domain-binding protein 1-like Protein</fullName>
    </submittedName>
</protein>
<dbReference type="InterPro" id="IPR039448">
    <property type="entry name" value="Beta_helix"/>
</dbReference>
<reference evidence="7 8" key="2">
    <citation type="journal article" date="2010" name="Nucleic Acids Res.">
        <title>BeetleBase in 2010: revisions to provide comprehensive genomic information for Tribolium castaneum.</title>
        <authorList>
            <person name="Kim H.S."/>
            <person name="Murphy T."/>
            <person name="Xia J."/>
            <person name="Caragea D."/>
            <person name="Park Y."/>
            <person name="Beeman R.W."/>
            <person name="Lorenzen M.D."/>
            <person name="Butcher S."/>
            <person name="Manak J.R."/>
            <person name="Brown S.J."/>
        </authorList>
    </citation>
    <scope>GENOME REANNOTATION</scope>
    <source>
        <strain evidence="7 8">Georgia GA2</strain>
    </source>
</reference>
<feature type="domain" description="SHC SH2" evidence="6">
    <location>
        <begin position="13"/>
        <end position="248"/>
    </location>
</feature>
<dbReference type="GO" id="GO:0005819">
    <property type="term" value="C:spindle"/>
    <property type="evidence" value="ECO:0007669"/>
    <property type="project" value="UniProtKB-SubCell"/>
</dbReference>
<feature type="coiled-coil region" evidence="4">
    <location>
        <begin position="183"/>
        <end position="210"/>
    </location>
</feature>
<dbReference type="FunCoup" id="D6WKG0">
    <property type="interactions" value="146"/>
</dbReference>
<dbReference type="PANTHER" id="PTHR14695">
    <property type="entry name" value="SHC SH2-DOMAIN BINDING PROTEIN 1-RELATED"/>
    <property type="match status" value="1"/>
</dbReference>
<keyword evidence="3" id="KW-0206">Cytoskeleton</keyword>
<dbReference type="Pfam" id="PF13229">
    <property type="entry name" value="Beta_helix"/>
    <property type="match status" value="1"/>
</dbReference>
<dbReference type="InParanoid" id="D6WKG0"/>
<dbReference type="GO" id="GO:0007112">
    <property type="term" value="P:male meiosis cytokinesis"/>
    <property type="evidence" value="ECO:0000318"/>
    <property type="project" value="GO_Central"/>
</dbReference>
<name>D6WKG0_TRICA</name>
<dbReference type="OMA" id="FLCESQD"/>
<dbReference type="InterPro" id="IPR057508">
    <property type="entry name" value="SHCBP-like_N"/>
</dbReference>
<keyword evidence="8" id="KW-1185">Reference proteome</keyword>
<dbReference type="Proteomes" id="UP000007266">
    <property type="component" value="Linkage group 5"/>
</dbReference>
<feature type="domain" description="Right handed beta helix" evidence="5">
    <location>
        <begin position="362"/>
        <end position="482"/>
    </location>
</feature>
<evidence type="ECO:0000256" key="2">
    <source>
        <dbReference type="ARBA" id="ARBA00022490"/>
    </source>
</evidence>
<evidence type="ECO:0000313" key="7">
    <source>
        <dbReference type="EMBL" id="EFA03585.1"/>
    </source>
</evidence>
<dbReference type="GO" id="GO:0007283">
    <property type="term" value="P:spermatogenesis"/>
    <property type="evidence" value="ECO:0000318"/>
    <property type="project" value="GO_Central"/>
</dbReference>
<gene>
    <name evidence="7" type="primary">AUGUSTUS-3.0.2_13668</name>
    <name evidence="7" type="ORF">TcasGA2_TC013668</name>
</gene>
<evidence type="ECO:0000256" key="3">
    <source>
        <dbReference type="ARBA" id="ARBA00023212"/>
    </source>
</evidence>
<reference evidence="7 8" key="1">
    <citation type="journal article" date="2008" name="Nature">
        <title>The genome of the model beetle and pest Tribolium castaneum.</title>
        <authorList>
            <consortium name="Tribolium Genome Sequencing Consortium"/>
            <person name="Richards S."/>
            <person name="Gibbs R.A."/>
            <person name="Weinstock G.M."/>
            <person name="Brown S.J."/>
            <person name="Denell R."/>
            <person name="Beeman R.W."/>
            <person name="Gibbs R."/>
            <person name="Beeman R.W."/>
            <person name="Brown S.J."/>
            <person name="Bucher G."/>
            <person name="Friedrich M."/>
            <person name="Grimmelikhuijzen C.J."/>
            <person name="Klingler M."/>
            <person name="Lorenzen M."/>
            <person name="Richards S."/>
            <person name="Roth S."/>
            <person name="Schroder R."/>
            <person name="Tautz D."/>
            <person name="Zdobnov E.M."/>
            <person name="Muzny D."/>
            <person name="Gibbs R.A."/>
            <person name="Weinstock G.M."/>
            <person name="Attaway T."/>
            <person name="Bell S."/>
            <person name="Buhay C.J."/>
            <person name="Chandrabose M.N."/>
            <person name="Chavez D."/>
            <person name="Clerk-Blankenburg K.P."/>
            <person name="Cree A."/>
            <person name="Dao M."/>
            <person name="Davis C."/>
            <person name="Chacko J."/>
            <person name="Dinh H."/>
            <person name="Dugan-Rocha S."/>
            <person name="Fowler G."/>
            <person name="Garner T.T."/>
            <person name="Garnes J."/>
            <person name="Gnirke A."/>
            <person name="Hawes A."/>
            <person name="Hernandez J."/>
            <person name="Hines S."/>
            <person name="Holder M."/>
            <person name="Hume J."/>
            <person name="Jhangiani S.N."/>
            <person name="Joshi V."/>
            <person name="Khan Z.M."/>
            <person name="Jackson L."/>
            <person name="Kovar C."/>
            <person name="Kowis A."/>
            <person name="Lee S."/>
            <person name="Lewis L.R."/>
            <person name="Margolis J."/>
            <person name="Morgan M."/>
            <person name="Nazareth L.V."/>
            <person name="Nguyen N."/>
            <person name="Okwuonu G."/>
            <person name="Parker D."/>
            <person name="Richards S."/>
            <person name="Ruiz S.J."/>
            <person name="Santibanez J."/>
            <person name="Savard J."/>
            <person name="Scherer S.E."/>
            <person name="Schneider B."/>
            <person name="Sodergren E."/>
            <person name="Tautz D."/>
            <person name="Vattahil S."/>
            <person name="Villasana D."/>
            <person name="White C.S."/>
            <person name="Wright R."/>
            <person name="Park Y."/>
            <person name="Beeman R.W."/>
            <person name="Lord J."/>
            <person name="Oppert B."/>
            <person name="Lorenzen M."/>
            <person name="Brown S."/>
            <person name="Wang L."/>
            <person name="Savard J."/>
            <person name="Tautz D."/>
            <person name="Richards S."/>
            <person name="Weinstock G."/>
            <person name="Gibbs R.A."/>
            <person name="Liu Y."/>
            <person name="Worley K."/>
            <person name="Weinstock G."/>
            <person name="Elsik C.G."/>
            <person name="Reese J.T."/>
            <person name="Elhaik E."/>
            <person name="Landan G."/>
            <person name="Graur D."/>
            <person name="Arensburger P."/>
            <person name="Atkinson P."/>
            <person name="Beeman R.W."/>
            <person name="Beidler J."/>
            <person name="Brown S.J."/>
            <person name="Demuth J.P."/>
            <person name="Drury D.W."/>
            <person name="Du Y.Z."/>
            <person name="Fujiwara H."/>
            <person name="Lorenzen M."/>
            <person name="Maselli V."/>
            <person name="Osanai M."/>
            <person name="Park Y."/>
            <person name="Robertson H.M."/>
            <person name="Tu Z."/>
            <person name="Wang J.J."/>
            <person name="Wang S."/>
            <person name="Richards S."/>
            <person name="Song H."/>
            <person name="Zhang L."/>
            <person name="Sodergren E."/>
            <person name="Werner D."/>
            <person name="Stanke M."/>
            <person name="Morgenstern B."/>
            <person name="Solovyev V."/>
            <person name="Kosarev P."/>
            <person name="Brown G."/>
            <person name="Chen H.C."/>
            <person name="Ermolaeva O."/>
            <person name="Hlavina W."/>
            <person name="Kapustin Y."/>
            <person name="Kiryutin B."/>
            <person name="Kitts P."/>
            <person name="Maglott D."/>
            <person name="Pruitt K."/>
            <person name="Sapojnikov V."/>
            <person name="Souvorov A."/>
            <person name="Mackey A.J."/>
            <person name="Waterhouse R.M."/>
            <person name="Wyder S."/>
            <person name="Zdobnov E.M."/>
            <person name="Zdobnov E.M."/>
            <person name="Wyder S."/>
            <person name="Kriventseva E.V."/>
            <person name="Kadowaki T."/>
            <person name="Bork P."/>
            <person name="Aranda M."/>
            <person name="Bao R."/>
            <person name="Beermann A."/>
            <person name="Berns N."/>
            <person name="Bolognesi R."/>
            <person name="Bonneton F."/>
            <person name="Bopp D."/>
            <person name="Brown S.J."/>
            <person name="Bucher G."/>
            <person name="Butts T."/>
            <person name="Chaumot A."/>
            <person name="Denell R.E."/>
            <person name="Ferrier D.E."/>
            <person name="Friedrich M."/>
            <person name="Gordon C.M."/>
            <person name="Jindra M."/>
            <person name="Klingler M."/>
            <person name="Lan Q."/>
            <person name="Lattorff H.M."/>
            <person name="Laudet V."/>
            <person name="von Levetsow C."/>
            <person name="Liu Z."/>
            <person name="Lutz R."/>
            <person name="Lynch J.A."/>
            <person name="da Fonseca R.N."/>
            <person name="Posnien N."/>
            <person name="Reuter R."/>
            <person name="Roth S."/>
            <person name="Savard J."/>
            <person name="Schinko J.B."/>
            <person name="Schmitt C."/>
            <person name="Schoppmeier M."/>
            <person name="Schroder R."/>
            <person name="Shippy T.D."/>
            <person name="Simonnet F."/>
            <person name="Marques-Souza H."/>
            <person name="Tautz D."/>
            <person name="Tomoyasu Y."/>
            <person name="Trauner J."/>
            <person name="Van der Zee M."/>
            <person name="Vervoort M."/>
            <person name="Wittkopp N."/>
            <person name="Wimmer E.A."/>
            <person name="Yang X."/>
            <person name="Jones A.K."/>
            <person name="Sattelle D.B."/>
            <person name="Ebert P.R."/>
            <person name="Nelson D."/>
            <person name="Scott J.G."/>
            <person name="Beeman R.W."/>
            <person name="Muthukrishnan S."/>
            <person name="Kramer K.J."/>
            <person name="Arakane Y."/>
            <person name="Beeman R.W."/>
            <person name="Zhu Q."/>
            <person name="Hogenkamp D."/>
            <person name="Dixit R."/>
            <person name="Oppert B."/>
            <person name="Jiang H."/>
            <person name="Zou Z."/>
            <person name="Marshall J."/>
            <person name="Elpidina E."/>
            <person name="Vinokurov K."/>
            <person name="Oppert C."/>
            <person name="Zou Z."/>
            <person name="Evans J."/>
            <person name="Lu Z."/>
            <person name="Zhao P."/>
            <person name="Sumathipala N."/>
            <person name="Altincicek B."/>
            <person name="Vilcinskas A."/>
            <person name="Williams M."/>
            <person name="Hultmark D."/>
            <person name="Hetru C."/>
            <person name="Jiang H."/>
            <person name="Grimmelikhuijzen C.J."/>
            <person name="Hauser F."/>
            <person name="Cazzamali G."/>
            <person name="Williamson M."/>
            <person name="Park Y."/>
            <person name="Li B."/>
            <person name="Tanaka Y."/>
            <person name="Predel R."/>
            <person name="Neupert S."/>
            <person name="Schachtner J."/>
            <person name="Verleyen P."/>
            <person name="Raible F."/>
            <person name="Bork P."/>
            <person name="Friedrich M."/>
            <person name="Walden K.K."/>
            <person name="Robertson H.M."/>
            <person name="Angeli S."/>
            <person name="Foret S."/>
            <person name="Bucher G."/>
            <person name="Schuetz S."/>
            <person name="Maleszka R."/>
            <person name="Wimmer E.A."/>
            <person name="Beeman R.W."/>
            <person name="Lorenzen M."/>
            <person name="Tomoyasu Y."/>
            <person name="Miller S.C."/>
            <person name="Grossmann D."/>
            <person name="Bucher G."/>
        </authorList>
    </citation>
    <scope>NUCLEOTIDE SEQUENCE [LARGE SCALE GENOMIC DNA]</scope>
    <source>
        <strain evidence="7 8">Georgia GA2</strain>
    </source>
</reference>
<dbReference type="OrthoDB" id="5978115at2759"/>
<organism evidence="7 8">
    <name type="scientific">Tribolium castaneum</name>
    <name type="common">Red flour beetle</name>
    <dbReference type="NCBI Taxonomy" id="7070"/>
    <lineage>
        <taxon>Eukaryota</taxon>
        <taxon>Metazoa</taxon>
        <taxon>Ecdysozoa</taxon>
        <taxon>Arthropoda</taxon>
        <taxon>Hexapoda</taxon>
        <taxon>Insecta</taxon>
        <taxon>Pterygota</taxon>
        <taxon>Neoptera</taxon>
        <taxon>Endopterygota</taxon>
        <taxon>Coleoptera</taxon>
        <taxon>Polyphaga</taxon>
        <taxon>Cucujiformia</taxon>
        <taxon>Tenebrionidae</taxon>
        <taxon>Tenebrionidae incertae sedis</taxon>
        <taxon>Tribolium</taxon>
    </lineage>
</organism>